<dbReference type="Proteomes" id="UP000261704">
    <property type="component" value="Chromosome"/>
</dbReference>
<organism evidence="2 3">
    <name type="scientific">Profundibacter amoris</name>
    <dbReference type="NCBI Taxonomy" id="2171755"/>
    <lineage>
        <taxon>Bacteria</taxon>
        <taxon>Pseudomonadati</taxon>
        <taxon>Pseudomonadota</taxon>
        <taxon>Alphaproteobacteria</taxon>
        <taxon>Rhodobacterales</taxon>
        <taxon>Paracoccaceae</taxon>
        <taxon>Profundibacter</taxon>
    </lineage>
</organism>
<proteinExistence type="predicted"/>
<protein>
    <submittedName>
        <fullName evidence="2">Sugar transporter</fullName>
    </submittedName>
</protein>
<dbReference type="GO" id="GO:0004713">
    <property type="term" value="F:protein tyrosine kinase activity"/>
    <property type="evidence" value="ECO:0007669"/>
    <property type="project" value="TreeGrafter"/>
</dbReference>
<evidence type="ECO:0000313" key="3">
    <source>
        <dbReference type="Proteomes" id="UP000261704"/>
    </source>
</evidence>
<keyword evidence="1" id="KW-0472">Membrane</keyword>
<reference evidence="2 3" key="1">
    <citation type="submission" date="2018-09" db="EMBL/GenBank/DDBJ databases">
        <title>Profundibacter amoris BAR1 gen. nov., sp. nov., a new member of the Roseobacter clade isolated at Lokis Castle Vent Field on the Arctic Mid-Oceanic Ridge.</title>
        <authorList>
            <person name="Le Moine Bauer S."/>
            <person name="Sjoeberg A.G."/>
            <person name="L'Haridon S."/>
            <person name="Stokke R."/>
            <person name="Roalkvam I."/>
            <person name="Steen I.H."/>
            <person name="Dahle H."/>
        </authorList>
    </citation>
    <scope>NUCLEOTIDE SEQUENCE [LARGE SCALE GENOMIC DNA]</scope>
    <source>
        <strain evidence="2 3">BAR1</strain>
    </source>
</reference>
<keyword evidence="3" id="KW-1185">Reference proteome</keyword>
<evidence type="ECO:0000313" key="2">
    <source>
        <dbReference type="EMBL" id="AXX99896.1"/>
    </source>
</evidence>
<dbReference type="KEGG" id="pamo:BAR1_17045"/>
<keyword evidence="2" id="KW-0813">Transport</keyword>
<keyword evidence="1" id="KW-1133">Transmembrane helix</keyword>
<name>A0A347UM18_9RHOB</name>
<dbReference type="PANTHER" id="PTHR32309:SF13">
    <property type="entry name" value="FERRIC ENTEROBACTIN TRANSPORT PROTEIN FEPE"/>
    <property type="match status" value="1"/>
</dbReference>
<dbReference type="OrthoDB" id="7800844at2"/>
<evidence type="ECO:0000256" key="1">
    <source>
        <dbReference type="SAM" id="Phobius"/>
    </source>
</evidence>
<keyword evidence="1" id="KW-0812">Transmembrane</keyword>
<dbReference type="EMBL" id="CP032125">
    <property type="protein sequence ID" value="AXX99896.1"/>
    <property type="molecule type" value="Genomic_DNA"/>
</dbReference>
<feature type="transmembrane region" description="Helical" evidence="1">
    <location>
        <begin position="360"/>
        <end position="382"/>
    </location>
</feature>
<keyword evidence="2" id="KW-0762">Sugar transport</keyword>
<gene>
    <name evidence="2" type="ORF">BAR1_17045</name>
</gene>
<dbReference type="InterPro" id="IPR050445">
    <property type="entry name" value="Bact_polysacc_biosynth/exp"/>
</dbReference>
<dbReference type="PANTHER" id="PTHR32309">
    <property type="entry name" value="TYROSINE-PROTEIN KINASE"/>
    <property type="match status" value="1"/>
</dbReference>
<dbReference type="AlphaFoldDB" id="A0A347UM18"/>
<dbReference type="GO" id="GO:0005886">
    <property type="term" value="C:plasma membrane"/>
    <property type="evidence" value="ECO:0007669"/>
    <property type="project" value="TreeGrafter"/>
</dbReference>
<accession>A0A347UM18</accession>
<feature type="transmembrane region" description="Helical" evidence="1">
    <location>
        <begin position="16"/>
        <end position="37"/>
    </location>
</feature>
<sequence>MPPPVPQARVQRRHRWIHASFILLVIAPLIMAAWYLYTRAADQYTSTVGFAVRTEKAGSGLDLLGGIPGLSALSSTSSSDTDILYEFLLSQALVAKVDQRLNLRKIWSRPENDIVFRFDPDGTIEDLTKYWWRMMQVSYDPGTRLITLQAHAFAPKEARDIAAAVLEESSGMINRLSSIAQDDTTRYAREEFDLAKERLENARSALKAFRSQTHIVDPLADLQGEMGVLGQLQQKLADELIALDMLRSTSRNLARPDGRSAETVDVRIQQAELRVQVIRERIDSERAKFGGGDGRRDYSALVGEFERLNVDLEFAQKSYVAALATLEAARADAQRQSRYLAAYVTPTLAEKPLYPKRAQILVVMAVLLGLGWAVLVLVLYNLRDRR</sequence>